<evidence type="ECO:0000256" key="4">
    <source>
        <dbReference type="ARBA" id="ARBA00022692"/>
    </source>
</evidence>
<dbReference type="Pfam" id="PF25539">
    <property type="entry name" value="Bestrophin_2"/>
    <property type="match status" value="1"/>
</dbReference>
<keyword evidence="3" id="KW-1003">Cell membrane</keyword>
<keyword evidence="11" id="KW-1185">Reference proteome</keyword>
<feature type="transmembrane region" description="Helical" evidence="9">
    <location>
        <begin position="240"/>
        <end position="258"/>
    </location>
</feature>
<evidence type="ECO:0000256" key="7">
    <source>
        <dbReference type="ARBA" id="ARBA00023136"/>
    </source>
</evidence>
<comment type="similarity">
    <text evidence="8">Belongs to the anion channel-forming bestrophin (TC 1.A.46) family.</text>
</comment>
<keyword evidence="2" id="KW-0813">Transport</keyword>
<evidence type="ECO:0000313" key="11">
    <source>
        <dbReference type="Proteomes" id="UP000503129"/>
    </source>
</evidence>
<dbReference type="AlphaFoldDB" id="A0A856MCQ9"/>
<reference evidence="10 11" key="1">
    <citation type="submission" date="2018-06" db="EMBL/GenBank/DDBJ databases">
        <title>Comparative genomics of Brasilonema spp. strains.</title>
        <authorList>
            <person name="Alvarenga D.O."/>
            <person name="Fiore M.F."/>
            <person name="Varani A.M."/>
        </authorList>
    </citation>
    <scope>NUCLEOTIDE SEQUENCE [LARGE SCALE GENOMIC DNA]</scope>
    <source>
        <strain evidence="10 11">CENA114</strain>
    </source>
</reference>
<feature type="transmembrane region" description="Helical" evidence="9">
    <location>
        <begin position="216"/>
        <end position="234"/>
    </location>
</feature>
<dbReference type="PANTHER" id="PTHR33281:SF19">
    <property type="entry name" value="VOLTAGE-DEPENDENT ANION CHANNEL-FORMING PROTEIN YNEE"/>
    <property type="match status" value="1"/>
</dbReference>
<feature type="transmembrane region" description="Helical" evidence="9">
    <location>
        <begin position="54"/>
        <end position="72"/>
    </location>
</feature>
<gene>
    <name evidence="10" type="ORF">DP114_09520</name>
</gene>
<keyword evidence="7 9" id="KW-0472">Membrane</keyword>
<dbReference type="KEGG" id="bsen:DP114_09520"/>
<evidence type="ECO:0008006" key="12">
    <source>
        <dbReference type="Google" id="ProtNLM"/>
    </source>
</evidence>
<dbReference type="RefSeq" id="WP_171975966.1">
    <property type="nucleotide sequence ID" value="NZ_CAWOXK010000001.1"/>
</dbReference>
<comment type="subcellular location">
    <subcellularLocation>
        <location evidence="1">Cell membrane</location>
        <topology evidence="1">Multi-pass membrane protein</topology>
    </subcellularLocation>
</comment>
<evidence type="ECO:0000256" key="9">
    <source>
        <dbReference type="SAM" id="Phobius"/>
    </source>
</evidence>
<dbReference type="InterPro" id="IPR044669">
    <property type="entry name" value="YneE/VCCN1/2-like"/>
</dbReference>
<keyword evidence="4 9" id="KW-0812">Transmembrane</keyword>
<accession>A0A856MCQ9</accession>
<organism evidence="10 11">
    <name type="scientific">Brasilonema sennae CENA114</name>
    <dbReference type="NCBI Taxonomy" id="415709"/>
    <lineage>
        <taxon>Bacteria</taxon>
        <taxon>Bacillati</taxon>
        <taxon>Cyanobacteriota</taxon>
        <taxon>Cyanophyceae</taxon>
        <taxon>Nostocales</taxon>
        <taxon>Scytonemataceae</taxon>
        <taxon>Brasilonema</taxon>
        <taxon>Bromeliae group (in: Brasilonema)</taxon>
    </lineage>
</organism>
<evidence type="ECO:0000256" key="3">
    <source>
        <dbReference type="ARBA" id="ARBA00022475"/>
    </source>
</evidence>
<sequence length="304" mass="35084">MGKISKTTARKLWLREIFRYQGSVIPGILQRCLFCAAFGIIISFLYFNKLPVCQPILGSVIPSIVLALLLVFRTNTAYERFWEGRKLWGSTVNTIRNLAWQIWVAVDEVEPGDRERKINTLRLLSAFAISKKRFLRYEPASEELKPWVSPSQYKVLQNIQNMPLEITRWLGDYLQQEYKRGVLTNYQLATIHTLMNDLMDNLGGCERILKTPIPTAYVIHLNQLVLIYCLILPFQFVKDLGWWTGLFVGIVSFALFGIEEIGVEIENPFGYDYNDLPLDKICQSIQNNLEEFIASQTNQDSMEA</sequence>
<protein>
    <recommendedName>
        <fullName evidence="12">Bestrophin</fullName>
    </recommendedName>
</protein>
<evidence type="ECO:0000256" key="2">
    <source>
        <dbReference type="ARBA" id="ARBA00022448"/>
    </source>
</evidence>
<keyword evidence="6" id="KW-0406">Ion transport</keyword>
<name>A0A856MCQ9_9CYAN</name>
<feature type="transmembrane region" description="Helical" evidence="9">
    <location>
        <begin position="28"/>
        <end position="48"/>
    </location>
</feature>
<evidence type="ECO:0000313" key="10">
    <source>
        <dbReference type="EMBL" id="QDL08110.1"/>
    </source>
</evidence>
<dbReference type="GO" id="GO:0005254">
    <property type="term" value="F:chloride channel activity"/>
    <property type="evidence" value="ECO:0007669"/>
    <property type="project" value="InterPro"/>
</dbReference>
<dbReference type="Proteomes" id="UP000503129">
    <property type="component" value="Chromosome"/>
</dbReference>
<evidence type="ECO:0000256" key="8">
    <source>
        <dbReference type="ARBA" id="ARBA00034708"/>
    </source>
</evidence>
<evidence type="ECO:0000256" key="6">
    <source>
        <dbReference type="ARBA" id="ARBA00023065"/>
    </source>
</evidence>
<dbReference type="PANTHER" id="PTHR33281">
    <property type="entry name" value="UPF0187 PROTEIN YNEE"/>
    <property type="match status" value="1"/>
</dbReference>
<keyword evidence="5 9" id="KW-1133">Transmembrane helix</keyword>
<evidence type="ECO:0000256" key="1">
    <source>
        <dbReference type="ARBA" id="ARBA00004651"/>
    </source>
</evidence>
<dbReference type="EMBL" id="CP030118">
    <property type="protein sequence ID" value="QDL08110.1"/>
    <property type="molecule type" value="Genomic_DNA"/>
</dbReference>
<dbReference type="GO" id="GO:0005886">
    <property type="term" value="C:plasma membrane"/>
    <property type="evidence" value="ECO:0007669"/>
    <property type="project" value="UniProtKB-SubCell"/>
</dbReference>
<evidence type="ECO:0000256" key="5">
    <source>
        <dbReference type="ARBA" id="ARBA00022989"/>
    </source>
</evidence>
<proteinExistence type="inferred from homology"/>